<dbReference type="PROSITE" id="PS51217">
    <property type="entry name" value="UVRD_HELICASE_CTER"/>
    <property type="match status" value="1"/>
</dbReference>
<keyword evidence="6" id="KW-0238">DNA-binding</keyword>
<sequence length="754" mass="85252">MTDLLSGLNPEQREAVRHTEGPLLILAGAGSGKTRVITHRIAYLVEQRGVSPSAILGVTFTNKASEEMRERIAQLVSPEKCRRLTISTFHAACLKFLRRHIHLLGYKNDFLIYDAGDQLALVKGCTEALSVNEDLYPPRTFLTRISQLKHQLMSPAEFAEKGADYGLDDKLKKVYALYQERLIAAQGLDFDDLLGLTIRLFESVPEVCRRYREQYEYILVDEYQDTNPAQYRLIRLLTSERRNLCVVGDDDQSIYAFRGADVGNILSFERDFPDTRVVILNQNYRSTRTILAAASAVIENNTKRKSKQLFTENPTGEPILWSQVESEEEEAGFVRDTIRGLVDREGRTLSDFCILYRTNAQSRVMEEALRNAGIPYFIFGGLRFYERKEIKDLIAYLRLTVYPEDALSLRRVINLPQRGVGATSLDRLATYAETHALSLYDAIGRIVSGSDAMLPDQIELTGGARRGLSAFYQFIEAIRIVSESQPLSQVVRYLIEELHYLDYLKKEFTTEAEGRIENVMEFIDAADQFHPIVDEEELSGVAETERPTDLKAFLDQIALVSNGDERDASGGGVTLMTLHSAKGLEFPVVFLIGMEEGLFPHSRSLTDLREMEEERRLCYVGMTRAMERLYLVSAAHRRLYGSAQWNAPSRFIQELPKEGITIVSRRPAFRPEADGRRAQSWRVKKESDDPVYNDIQESEAGLFPVGAMVRHPLFGIGRVQRCEGEGEGAKVTVAFSSAGTKKLALKYARLEKCL</sequence>
<dbReference type="Gene3D" id="1.10.10.160">
    <property type="match status" value="1"/>
</dbReference>
<dbReference type="PANTHER" id="PTHR11070">
    <property type="entry name" value="UVRD / RECB / PCRA DNA HELICASE FAMILY MEMBER"/>
    <property type="match status" value="1"/>
</dbReference>
<dbReference type="GO" id="GO:0005829">
    <property type="term" value="C:cytosol"/>
    <property type="evidence" value="ECO:0007669"/>
    <property type="project" value="TreeGrafter"/>
</dbReference>
<keyword evidence="3 12" id="KW-0378">Hydrolase</keyword>
<evidence type="ECO:0000256" key="10">
    <source>
        <dbReference type="ARBA" id="ARBA00034923"/>
    </source>
</evidence>
<dbReference type="CDD" id="cd18807">
    <property type="entry name" value="SF1_C_UvrD"/>
    <property type="match status" value="1"/>
</dbReference>
<dbReference type="Gene3D" id="3.40.50.300">
    <property type="entry name" value="P-loop containing nucleotide triphosphate hydrolases"/>
    <property type="match status" value="2"/>
</dbReference>
<feature type="domain" description="UvrD-like helicase ATP-binding" evidence="13">
    <location>
        <begin position="6"/>
        <end position="287"/>
    </location>
</feature>
<dbReference type="AlphaFoldDB" id="A0A7X6IC08"/>
<evidence type="ECO:0000256" key="8">
    <source>
        <dbReference type="ARBA" id="ARBA00034617"/>
    </source>
</evidence>
<dbReference type="PANTHER" id="PTHR11070:SF2">
    <property type="entry name" value="ATP-DEPENDENT DNA HELICASE SRS2"/>
    <property type="match status" value="1"/>
</dbReference>
<evidence type="ECO:0000256" key="5">
    <source>
        <dbReference type="ARBA" id="ARBA00022840"/>
    </source>
</evidence>
<evidence type="ECO:0000256" key="11">
    <source>
        <dbReference type="ARBA" id="ARBA00048988"/>
    </source>
</evidence>
<evidence type="ECO:0000259" key="13">
    <source>
        <dbReference type="PROSITE" id="PS51198"/>
    </source>
</evidence>
<dbReference type="RefSeq" id="WP_168061626.1">
    <property type="nucleotide sequence ID" value="NZ_VTOW01000003.1"/>
</dbReference>
<dbReference type="GO" id="GO:0033202">
    <property type="term" value="C:DNA helicase complex"/>
    <property type="evidence" value="ECO:0007669"/>
    <property type="project" value="TreeGrafter"/>
</dbReference>
<evidence type="ECO:0000256" key="3">
    <source>
        <dbReference type="ARBA" id="ARBA00022801"/>
    </source>
</evidence>
<dbReference type="SUPFAM" id="SSF52540">
    <property type="entry name" value="P-loop containing nucleoside triphosphate hydrolases"/>
    <property type="match status" value="1"/>
</dbReference>
<organism evidence="15 16">
    <name type="scientific">Candidatus Manganitrophus noduliformans</name>
    <dbReference type="NCBI Taxonomy" id="2606439"/>
    <lineage>
        <taxon>Bacteria</taxon>
        <taxon>Pseudomonadati</taxon>
        <taxon>Nitrospirota</taxon>
        <taxon>Nitrospiria</taxon>
        <taxon>Candidatus Troglogloeales</taxon>
        <taxon>Candidatus Manganitrophaceae</taxon>
        <taxon>Candidatus Manganitrophus</taxon>
    </lineage>
</organism>
<keyword evidence="7" id="KW-0413">Isomerase</keyword>
<dbReference type="Proteomes" id="UP000534783">
    <property type="component" value="Unassembled WGS sequence"/>
</dbReference>
<evidence type="ECO:0000256" key="9">
    <source>
        <dbReference type="ARBA" id="ARBA00034808"/>
    </source>
</evidence>
<proteinExistence type="inferred from homology"/>
<dbReference type="InterPro" id="IPR014016">
    <property type="entry name" value="UvrD-like_ATP-bd"/>
</dbReference>
<dbReference type="Pfam" id="PF00580">
    <property type="entry name" value="UvrD-helicase"/>
    <property type="match status" value="1"/>
</dbReference>
<dbReference type="Pfam" id="PF21196">
    <property type="entry name" value="PcrA_UvrD_tudor"/>
    <property type="match status" value="1"/>
</dbReference>
<dbReference type="Gene3D" id="1.10.486.10">
    <property type="entry name" value="PCRA, domain 4"/>
    <property type="match status" value="1"/>
</dbReference>
<evidence type="ECO:0000256" key="2">
    <source>
        <dbReference type="ARBA" id="ARBA00022741"/>
    </source>
</evidence>
<reference evidence="15 16" key="1">
    <citation type="journal article" date="2020" name="Nature">
        <title>Bacterial chemolithoautotrophy via manganese oxidation.</title>
        <authorList>
            <person name="Yu H."/>
            <person name="Leadbetter J.R."/>
        </authorList>
    </citation>
    <scope>NUCLEOTIDE SEQUENCE [LARGE SCALE GENOMIC DNA]</scope>
    <source>
        <strain evidence="15 16">Mn-1</strain>
    </source>
</reference>
<accession>A0A7X6IC08</accession>
<dbReference type="InterPro" id="IPR000212">
    <property type="entry name" value="DNA_helicase_UvrD/REP"/>
</dbReference>
<dbReference type="GO" id="GO:0005524">
    <property type="term" value="F:ATP binding"/>
    <property type="evidence" value="ECO:0007669"/>
    <property type="project" value="UniProtKB-UniRule"/>
</dbReference>
<dbReference type="Pfam" id="PF13361">
    <property type="entry name" value="UvrD_C"/>
    <property type="match status" value="1"/>
</dbReference>
<keyword evidence="5 12" id="KW-0067">ATP-binding</keyword>
<dbReference type="EC" id="5.6.2.4" evidence="9"/>
<feature type="domain" description="UvrD-like helicase C-terminal" evidence="14">
    <location>
        <begin position="288"/>
        <end position="583"/>
    </location>
</feature>
<evidence type="ECO:0000256" key="6">
    <source>
        <dbReference type="ARBA" id="ARBA00023125"/>
    </source>
</evidence>
<dbReference type="InterPro" id="IPR014017">
    <property type="entry name" value="DNA_helicase_UvrD-like_C"/>
</dbReference>
<evidence type="ECO:0000313" key="15">
    <source>
        <dbReference type="EMBL" id="NKE72188.1"/>
    </source>
</evidence>
<comment type="caution">
    <text evidence="15">The sequence shown here is derived from an EMBL/GenBank/DDBJ whole genome shotgun (WGS) entry which is preliminary data.</text>
</comment>
<evidence type="ECO:0000256" key="1">
    <source>
        <dbReference type="ARBA" id="ARBA00009922"/>
    </source>
</evidence>
<keyword evidence="16" id="KW-1185">Reference proteome</keyword>
<dbReference type="InterPro" id="IPR027417">
    <property type="entry name" value="P-loop_NTPase"/>
</dbReference>
<comment type="catalytic activity">
    <reaction evidence="11">
        <text>ATP + H2O = ADP + phosphate + H(+)</text>
        <dbReference type="Rhea" id="RHEA:13065"/>
        <dbReference type="ChEBI" id="CHEBI:15377"/>
        <dbReference type="ChEBI" id="CHEBI:15378"/>
        <dbReference type="ChEBI" id="CHEBI:30616"/>
        <dbReference type="ChEBI" id="CHEBI:43474"/>
        <dbReference type="ChEBI" id="CHEBI:456216"/>
        <dbReference type="EC" id="5.6.2.4"/>
    </reaction>
</comment>
<name>A0A7X6IC08_9BACT</name>
<comment type="similarity">
    <text evidence="1">Belongs to the helicase family. UvrD subfamily.</text>
</comment>
<dbReference type="EMBL" id="VTOW01000003">
    <property type="protein sequence ID" value="NKE72188.1"/>
    <property type="molecule type" value="Genomic_DNA"/>
</dbReference>
<gene>
    <name evidence="15" type="ORF">MNODULE_15675</name>
</gene>
<dbReference type="PROSITE" id="PS51198">
    <property type="entry name" value="UVRD_HELICASE_ATP_BIND"/>
    <property type="match status" value="1"/>
</dbReference>
<dbReference type="GO" id="GO:0000725">
    <property type="term" value="P:recombinational repair"/>
    <property type="evidence" value="ECO:0007669"/>
    <property type="project" value="TreeGrafter"/>
</dbReference>
<dbReference type="GO" id="GO:0003677">
    <property type="term" value="F:DNA binding"/>
    <property type="evidence" value="ECO:0007669"/>
    <property type="project" value="UniProtKB-KW"/>
</dbReference>
<evidence type="ECO:0000256" key="7">
    <source>
        <dbReference type="ARBA" id="ARBA00023235"/>
    </source>
</evidence>
<evidence type="ECO:0000259" key="14">
    <source>
        <dbReference type="PROSITE" id="PS51217"/>
    </source>
</evidence>
<evidence type="ECO:0000256" key="12">
    <source>
        <dbReference type="PROSITE-ProRule" id="PRU00560"/>
    </source>
</evidence>
<protein>
    <recommendedName>
        <fullName evidence="9">DNA 3'-5' helicase</fullName>
        <ecNumber evidence="9">5.6.2.4</ecNumber>
    </recommendedName>
    <alternativeName>
        <fullName evidence="10">DNA 3'-5' helicase II</fullName>
    </alternativeName>
</protein>
<keyword evidence="4 12" id="KW-0347">Helicase</keyword>
<keyword evidence="2 12" id="KW-0547">Nucleotide-binding</keyword>
<evidence type="ECO:0000256" key="4">
    <source>
        <dbReference type="ARBA" id="ARBA00022806"/>
    </source>
</evidence>
<evidence type="ECO:0000313" key="16">
    <source>
        <dbReference type="Proteomes" id="UP000534783"/>
    </source>
</evidence>
<dbReference type="GO" id="GO:0016787">
    <property type="term" value="F:hydrolase activity"/>
    <property type="evidence" value="ECO:0007669"/>
    <property type="project" value="UniProtKB-UniRule"/>
</dbReference>
<feature type="binding site" evidence="12">
    <location>
        <begin position="27"/>
        <end position="34"/>
    </location>
    <ligand>
        <name>ATP</name>
        <dbReference type="ChEBI" id="CHEBI:30616"/>
    </ligand>
</feature>
<dbReference type="InterPro" id="IPR013986">
    <property type="entry name" value="DExx_box_DNA_helicase_dom_sf"/>
</dbReference>
<comment type="catalytic activity">
    <reaction evidence="8">
        <text>Couples ATP hydrolysis with the unwinding of duplex DNA by translocating in the 3'-5' direction.</text>
        <dbReference type="EC" id="5.6.2.4"/>
    </reaction>
</comment>
<dbReference type="CDD" id="cd17932">
    <property type="entry name" value="DEXQc_UvrD"/>
    <property type="match status" value="1"/>
</dbReference>
<dbReference type="GO" id="GO:0043138">
    <property type="term" value="F:3'-5' DNA helicase activity"/>
    <property type="evidence" value="ECO:0007669"/>
    <property type="project" value="UniProtKB-EC"/>
</dbReference>